<dbReference type="EMBL" id="CAJJDN010000091">
    <property type="protein sequence ID" value="CAD8108535.1"/>
    <property type="molecule type" value="Genomic_DNA"/>
</dbReference>
<protein>
    <recommendedName>
        <fullName evidence="4">RING-type domain-containing protein</fullName>
    </recommendedName>
</protein>
<keyword evidence="3" id="KW-1185">Reference proteome</keyword>
<reference evidence="2" key="1">
    <citation type="submission" date="2021-01" db="EMBL/GenBank/DDBJ databases">
        <authorList>
            <consortium name="Genoscope - CEA"/>
            <person name="William W."/>
        </authorList>
    </citation>
    <scope>NUCLEOTIDE SEQUENCE</scope>
</reference>
<gene>
    <name evidence="2" type="ORF">PSON_ATCC_30995.1.T0910120</name>
</gene>
<sequence>MFEYKNQLLDYQFDRLPKDIYNFVANLIEKKQNEIVIFYEESLLQDNQFFRKTKPNDIQILQVFSIKEIIEKLADFDKVEKQNKRYNEELTQIKKEIINLQNTIQERNKTIAQQKIQLELNENESNQKNQIEEQNKRYFEELTQKKKEIINLQNIIQERDKNIEQQKIQLESQENVRHQKKQVEKNLVESITQTASNYENIEQQQYHIQNLIEQLQQQIDILKKKQSSIIDFQVSITFSQICYFCQQNIDDDCIMISCQHSFHHDCLIHLVESQCYLNQPKLKCLCQKSIKPQLLKLIHDTTKAQILKLKLDLNQLNYIKSVYPQKFLNCQNKNCNFFYYYDEKQQRNSSFCPQCLM</sequence>
<dbReference type="Proteomes" id="UP000692954">
    <property type="component" value="Unassembled WGS sequence"/>
</dbReference>
<proteinExistence type="predicted"/>
<keyword evidence="1" id="KW-0175">Coiled coil</keyword>
<organism evidence="2 3">
    <name type="scientific">Paramecium sonneborni</name>
    <dbReference type="NCBI Taxonomy" id="65129"/>
    <lineage>
        <taxon>Eukaryota</taxon>
        <taxon>Sar</taxon>
        <taxon>Alveolata</taxon>
        <taxon>Ciliophora</taxon>
        <taxon>Intramacronucleata</taxon>
        <taxon>Oligohymenophorea</taxon>
        <taxon>Peniculida</taxon>
        <taxon>Parameciidae</taxon>
        <taxon>Paramecium</taxon>
    </lineage>
</organism>
<accession>A0A8S1PZY1</accession>
<dbReference type="AlphaFoldDB" id="A0A8S1PZY1"/>
<comment type="caution">
    <text evidence="2">The sequence shown here is derived from an EMBL/GenBank/DDBJ whole genome shotgun (WGS) entry which is preliminary data.</text>
</comment>
<evidence type="ECO:0000256" key="1">
    <source>
        <dbReference type="SAM" id="Coils"/>
    </source>
</evidence>
<evidence type="ECO:0008006" key="4">
    <source>
        <dbReference type="Google" id="ProtNLM"/>
    </source>
</evidence>
<name>A0A8S1PZY1_9CILI</name>
<evidence type="ECO:0000313" key="3">
    <source>
        <dbReference type="Proteomes" id="UP000692954"/>
    </source>
</evidence>
<feature type="coiled-coil region" evidence="1">
    <location>
        <begin position="69"/>
        <end position="218"/>
    </location>
</feature>
<evidence type="ECO:0000313" key="2">
    <source>
        <dbReference type="EMBL" id="CAD8108535.1"/>
    </source>
</evidence>